<protein>
    <submittedName>
        <fullName evidence="1">Uncharacterized protein</fullName>
    </submittedName>
</protein>
<dbReference type="OrthoDB" id="1928505at2759"/>
<comment type="caution">
    <text evidence="1">The sequence shown here is derived from an EMBL/GenBank/DDBJ whole genome shotgun (WGS) entry which is preliminary data.</text>
</comment>
<reference evidence="1 2" key="1">
    <citation type="journal article" date="2017" name="Genome Biol.">
        <title>New reference genome sequences of hot pepper reveal the massive evolution of plant disease-resistance genes by retroduplication.</title>
        <authorList>
            <person name="Kim S."/>
            <person name="Park J."/>
            <person name="Yeom S.I."/>
            <person name="Kim Y.M."/>
            <person name="Seo E."/>
            <person name="Kim K.T."/>
            <person name="Kim M.S."/>
            <person name="Lee J.M."/>
            <person name="Cheong K."/>
            <person name="Shin H.S."/>
            <person name="Kim S.B."/>
            <person name="Han K."/>
            <person name="Lee J."/>
            <person name="Park M."/>
            <person name="Lee H.A."/>
            <person name="Lee H.Y."/>
            <person name="Lee Y."/>
            <person name="Oh S."/>
            <person name="Lee J.H."/>
            <person name="Choi E."/>
            <person name="Choi E."/>
            <person name="Lee S.E."/>
            <person name="Jeon J."/>
            <person name="Kim H."/>
            <person name="Choi G."/>
            <person name="Song H."/>
            <person name="Lee J."/>
            <person name="Lee S.C."/>
            <person name="Kwon J.K."/>
            <person name="Lee H.Y."/>
            <person name="Koo N."/>
            <person name="Hong Y."/>
            <person name="Kim R.W."/>
            <person name="Kang W.H."/>
            <person name="Huh J.H."/>
            <person name="Kang B.C."/>
            <person name="Yang T.J."/>
            <person name="Lee Y.H."/>
            <person name="Bennetzen J.L."/>
            <person name="Choi D."/>
        </authorList>
    </citation>
    <scope>NUCLEOTIDE SEQUENCE [LARGE SCALE GENOMIC DNA]</scope>
    <source>
        <strain evidence="2">cv. PBC81</strain>
    </source>
</reference>
<accession>A0A2G2V974</accession>
<organism evidence="1 2">
    <name type="scientific">Capsicum baccatum</name>
    <name type="common">Peruvian pepper</name>
    <dbReference type="NCBI Taxonomy" id="33114"/>
    <lineage>
        <taxon>Eukaryota</taxon>
        <taxon>Viridiplantae</taxon>
        <taxon>Streptophyta</taxon>
        <taxon>Embryophyta</taxon>
        <taxon>Tracheophyta</taxon>
        <taxon>Spermatophyta</taxon>
        <taxon>Magnoliopsida</taxon>
        <taxon>eudicotyledons</taxon>
        <taxon>Gunneridae</taxon>
        <taxon>Pentapetalae</taxon>
        <taxon>asterids</taxon>
        <taxon>lamiids</taxon>
        <taxon>Solanales</taxon>
        <taxon>Solanaceae</taxon>
        <taxon>Solanoideae</taxon>
        <taxon>Capsiceae</taxon>
        <taxon>Capsicum</taxon>
    </lineage>
</organism>
<name>A0A2G2V974_CAPBA</name>
<dbReference type="PANTHER" id="PTHR21726:SF61">
    <property type="entry name" value="DNAA INITIATOR-ASSOCIATING PROTEIN"/>
    <property type="match status" value="1"/>
</dbReference>
<evidence type="ECO:0000313" key="1">
    <source>
        <dbReference type="EMBL" id="PHT29541.1"/>
    </source>
</evidence>
<dbReference type="Proteomes" id="UP000224567">
    <property type="component" value="Unassembled WGS sequence"/>
</dbReference>
<reference evidence="2" key="2">
    <citation type="journal article" date="2017" name="J. Anim. Genet.">
        <title>Multiple reference genome sequences of hot pepper reveal the massive evolution of plant disease resistance genes by retroduplication.</title>
        <authorList>
            <person name="Kim S."/>
            <person name="Park J."/>
            <person name="Yeom S.-I."/>
            <person name="Kim Y.-M."/>
            <person name="Seo E."/>
            <person name="Kim K.-T."/>
            <person name="Kim M.-S."/>
            <person name="Lee J.M."/>
            <person name="Cheong K."/>
            <person name="Shin H.-S."/>
            <person name="Kim S.-B."/>
            <person name="Han K."/>
            <person name="Lee J."/>
            <person name="Park M."/>
            <person name="Lee H.-A."/>
            <person name="Lee H.-Y."/>
            <person name="Lee Y."/>
            <person name="Oh S."/>
            <person name="Lee J.H."/>
            <person name="Choi E."/>
            <person name="Choi E."/>
            <person name="Lee S.E."/>
            <person name="Jeon J."/>
            <person name="Kim H."/>
            <person name="Choi G."/>
            <person name="Song H."/>
            <person name="Lee J."/>
            <person name="Lee S.-C."/>
            <person name="Kwon J.-K."/>
            <person name="Lee H.-Y."/>
            <person name="Koo N."/>
            <person name="Hong Y."/>
            <person name="Kim R.W."/>
            <person name="Kang W.-H."/>
            <person name="Huh J.H."/>
            <person name="Kang B.-C."/>
            <person name="Yang T.-J."/>
            <person name="Lee Y.-H."/>
            <person name="Bennetzen J.L."/>
            <person name="Choi D."/>
        </authorList>
    </citation>
    <scope>NUCLEOTIDE SEQUENCE [LARGE SCALE GENOMIC DNA]</scope>
    <source>
        <strain evidence="2">cv. PBC81</strain>
    </source>
</reference>
<sequence length="208" mass="23562">MNDSSAREMNDRPPQRTCGCVDVFFQLFDRNSRFSKKLFPKKLLSPDKLSARPDGSDKEDIDFKMAKIKSLELGLQRFRAKCPLTYPTRYFSPLEDKSDLVGNSLDHHSTDSYLSSTPNSSSNNSELGFHASMLLINMMLVFFQRKKVLAESVDSVDDESLFPEPDRDLLDCETSLSTMRSCRELVNNVSGVLSKIHQLKGSNLCYAK</sequence>
<gene>
    <name evidence="1" type="ORF">CQW23_30868</name>
</gene>
<dbReference type="EMBL" id="MLFT02000100">
    <property type="protein sequence ID" value="PHT29541.1"/>
    <property type="molecule type" value="Genomic_DNA"/>
</dbReference>
<evidence type="ECO:0000313" key="2">
    <source>
        <dbReference type="Proteomes" id="UP000224567"/>
    </source>
</evidence>
<dbReference type="AlphaFoldDB" id="A0A2G2V974"/>
<keyword evidence="2" id="KW-1185">Reference proteome</keyword>
<proteinExistence type="predicted"/>
<dbReference type="PANTHER" id="PTHR21726">
    <property type="entry name" value="PHOSPHATIDYLINOSITOL N-ACETYLGLUCOSAMINYLTRANSFERASE SUBUNIT P DOWN SYNDROME CRITICAL REGION PROTEIN 5 -RELATED"/>
    <property type="match status" value="1"/>
</dbReference>